<gene>
    <name evidence="9" type="ORF">PLOB_00030371</name>
</gene>
<evidence type="ECO:0000256" key="1">
    <source>
        <dbReference type="ARBA" id="ARBA00004167"/>
    </source>
</evidence>
<keyword evidence="5" id="KW-0812">Transmembrane</keyword>
<keyword evidence="4 8" id="KW-0808">Transferase</keyword>
<evidence type="ECO:0000256" key="8">
    <source>
        <dbReference type="RuleBase" id="RU366017"/>
    </source>
</evidence>
<dbReference type="InterPro" id="IPR008166">
    <property type="entry name" value="Glyco_transf_92"/>
</dbReference>
<dbReference type="PANTHER" id="PTHR21461">
    <property type="entry name" value="GLYCOSYLTRANSFERASE FAMILY 92 PROTEIN"/>
    <property type="match status" value="1"/>
</dbReference>
<evidence type="ECO:0000256" key="7">
    <source>
        <dbReference type="ARBA" id="ARBA00023136"/>
    </source>
</evidence>
<sequence length="456" mass="52722">MQQKKTTFNVRDVAEYSHQDQEAVSFIEITSGRNNPNTNPSTALDRDHGNIEKVNDVFKVPEPLLKGNTACPKIAEEPGFRDIVEGAVVYSVWFDDRKSQHFIRILMLTSKWNLPSITCFFKSALKQETFSSKAWFYEHNENHANRRFGAFVASCPVPQTLDSKPCLVNISATIKSTKRKLSNTKVFQVRYIGRQSGDEKSRVRSKYGICIPPVHGDVSVERIIEFLELAQILGASHFTFYDFAMSEKVRNVLKYYQDIGLVSVFRWNLPSYTKDQVHYFAQPLAVWECLFRSMRNLDFVAFHDLDEFIVPLRHENISALLEYIHKEKHCGHCFESVLFDPSTDQNGSLLMTQRDFHRTSKVTPYYTKCIVDPRRIFEQGIHHISKPNEEFYHADKVNWNIARVFHYRKCKIPGAQHNPGCSAFIVDKTMQKFGDKLLTNFKLRMKAVVSAKQQNA</sequence>
<evidence type="ECO:0000256" key="2">
    <source>
        <dbReference type="ARBA" id="ARBA00007647"/>
    </source>
</evidence>
<keyword evidence="3 8" id="KW-0328">Glycosyltransferase</keyword>
<reference evidence="9 10" key="1">
    <citation type="submission" date="2022-05" db="EMBL/GenBank/DDBJ databases">
        <authorList>
            <consortium name="Genoscope - CEA"/>
            <person name="William W."/>
        </authorList>
    </citation>
    <scope>NUCLEOTIDE SEQUENCE [LARGE SCALE GENOMIC DNA]</scope>
</reference>
<accession>A0ABN8NWU5</accession>
<evidence type="ECO:0000256" key="4">
    <source>
        <dbReference type="ARBA" id="ARBA00022679"/>
    </source>
</evidence>
<evidence type="ECO:0000313" key="9">
    <source>
        <dbReference type="EMBL" id="CAH3124003.1"/>
    </source>
</evidence>
<keyword evidence="10" id="KW-1185">Reference proteome</keyword>
<proteinExistence type="inferred from homology"/>
<name>A0ABN8NWU5_9CNID</name>
<evidence type="ECO:0000313" key="10">
    <source>
        <dbReference type="Proteomes" id="UP001159405"/>
    </source>
</evidence>
<comment type="caution">
    <text evidence="9">The sequence shown here is derived from an EMBL/GenBank/DDBJ whole genome shotgun (WGS) entry which is preliminary data.</text>
</comment>
<dbReference type="Pfam" id="PF01697">
    <property type="entry name" value="Glyco_transf_92"/>
    <property type="match status" value="1"/>
</dbReference>
<protein>
    <recommendedName>
        <fullName evidence="8">Glycosyltransferase family 92 protein</fullName>
        <ecNumber evidence="8">2.4.1.-</ecNumber>
    </recommendedName>
</protein>
<dbReference type="Proteomes" id="UP001159405">
    <property type="component" value="Unassembled WGS sequence"/>
</dbReference>
<dbReference type="EC" id="2.4.1.-" evidence="8"/>
<comment type="similarity">
    <text evidence="2 8">Belongs to the glycosyltransferase 92 family.</text>
</comment>
<dbReference type="PANTHER" id="PTHR21461:SF69">
    <property type="entry name" value="GLYCOSYLTRANSFERASE FAMILY 92 PROTEIN"/>
    <property type="match status" value="1"/>
</dbReference>
<comment type="subcellular location">
    <subcellularLocation>
        <location evidence="1">Membrane</location>
        <topology evidence="1">Single-pass membrane protein</topology>
    </subcellularLocation>
</comment>
<organism evidence="9 10">
    <name type="scientific">Porites lobata</name>
    <dbReference type="NCBI Taxonomy" id="104759"/>
    <lineage>
        <taxon>Eukaryota</taxon>
        <taxon>Metazoa</taxon>
        <taxon>Cnidaria</taxon>
        <taxon>Anthozoa</taxon>
        <taxon>Hexacorallia</taxon>
        <taxon>Scleractinia</taxon>
        <taxon>Fungiina</taxon>
        <taxon>Poritidae</taxon>
        <taxon>Porites</taxon>
    </lineage>
</organism>
<evidence type="ECO:0000256" key="3">
    <source>
        <dbReference type="ARBA" id="ARBA00022676"/>
    </source>
</evidence>
<dbReference type="EMBL" id="CALNXK010000039">
    <property type="protein sequence ID" value="CAH3124003.1"/>
    <property type="molecule type" value="Genomic_DNA"/>
</dbReference>
<evidence type="ECO:0000256" key="5">
    <source>
        <dbReference type="ARBA" id="ARBA00022692"/>
    </source>
</evidence>
<evidence type="ECO:0000256" key="6">
    <source>
        <dbReference type="ARBA" id="ARBA00022989"/>
    </source>
</evidence>
<keyword evidence="7" id="KW-0472">Membrane</keyword>
<keyword evidence="6" id="KW-1133">Transmembrane helix</keyword>